<protein>
    <submittedName>
        <fullName evidence="1">Uncharacterized protein</fullName>
    </submittedName>
</protein>
<evidence type="ECO:0000313" key="1">
    <source>
        <dbReference type="EMBL" id="KAG0589807.1"/>
    </source>
</evidence>
<dbReference type="EMBL" id="CM026421">
    <property type="protein sequence ID" value="KAG0589807.1"/>
    <property type="molecule type" value="Genomic_DNA"/>
</dbReference>
<proteinExistence type="predicted"/>
<dbReference type="AlphaFoldDB" id="A0A8T0J2R2"/>
<reference evidence="1" key="1">
    <citation type="submission" date="2020-06" db="EMBL/GenBank/DDBJ databases">
        <title>WGS assembly of Ceratodon purpureus strain R40.</title>
        <authorList>
            <person name="Carey S.B."/>
            <person name="Jenkins J."/>
            <person name="Shu S."/>
            <person name="Lovell J.T."/>
            <person name="Sreedasyam A."/>
            <person name="Maumus F."/>
            <person name="Tiley G.P."/>
            <person name="Fernandez-Pozo N."/>
            <person name="Barry K."/>
            <person name="Chen C."/>
            <person name="Wang M."/>
            <person name="Lipzen A."/>
            <person name="Daum C."/>
            <person name="Saski C.A."/>
            <person name="Payton A.C."/>
            <person name="Mcbreen J.C."/>
            <person name="Conrad R.E."/>
            <person name="Kollar L.M."/>
            <person name="Olsson S."/>
            <person name="Huttunen S."/>
            <person name="Landis J.B."/>
            <person name="Wickett N.J."/>
            <person name="Johnson M.G."/>
            <person name="Rensing S.A."/>
            <person name="Grimwood J."/>
            <person name="Schmutz J."/>
            <person name="Mcdaniel S.F."/>
        </authorList>
    </citation>
    <scope>NUCLEOTIDE SEQUENCE</scope>
    <source>
        <strain evidence="1">R40</strain>
    </source>
</reference>
<dbReference type="Proteomes" id="UP000822688">
    <property type="component" value="Chromosome 1"/>
</dbReference>
<name>A0A8T0J2R2_CERPU</name>
<keyword evidence="2" id="KW-1185">Reference proteome</keyword>
<evidence type="ECO:0000313" key="2">
    <source>
        <dbReference type="Proteomes" id="UP000822688"/>
    </source>
</evidence>
<accession>A0A8T0J2R2</accession>
<organism evidence="1 2">
    <name type="scientific">Ceratodon purpureus</name>
    <name type="common">Fire moss</name>
    <name type="synonym">Dicranum purpureum</name>
    <dbReference type="NCBI Taxonomy" id="3225"/>
    <lineage>
        <taxon>Eukaryota</taxon>
        <taxon>Viridiplantae</taxon>
        <taxon>Streptophyta</taxon>
        <taxon>Embryophyta</taxon>
        <taxon>Bryophyta</taxon>
        <taxon>Bryophytina</taxon>
        <taxon>Bryopsida</taxon>
        <taxon>Dicranidae</taxon>
        <taxon>Pseudoditrichales</taxon>
        <taxon>Ditrichaceae</taxon>
        <taxon>Ceratodon</taxon>
    </lineage>
</organism>
<sequence>MMLMHMAGAVVEVSQAVQASGPRLGVGRSRTLSDGIRSEYEYTFEFPLAGRRGNKGRDGGKVRALGEGSRGERSVWYSVWWRNTEQWGGYGYGGGRERGGAPTGSLSVVVDDPRWTPGCDWGAIRTRCMRWGAGIRAPGGRWRGNWEFGDVRDVASCDPHGNLGVALAKSLGFCDGRDCGAIRGGHRVQAAASRTSSPAIATPRSIAQGGGLCREVEVKARGFCHVKEQGGRG</sequence>
<gene>
    <name evidence="1" type="ORF">KC19_1G049500</name>
</gene>
<comment type="caution">
    <text evidence="1">The sequence shown here is derived from an EMBL/GenBank/DDBJ whole genome shotgun (WGS) entry which is preliminary data.</text>
</comment>